<dbReference type="RefSeq" id="WP_252750236.1">
    <property type="nucleotide sequence ID" value="NZ_CP097116.1"/>
</dbReference>
<feature type="transmembrane region" description="Helical" evidence="1">
    <location>
        <begin position="211"/>
        <end position="233"/>
    </location>
</feature>
<accession>A0ABY5BQZ4</accession>
<sequence>MNNYLILKMTFRNRRFLFFTLITPILWYLGMHFYETVYQVKSNGSLLMVTCAITIGIAGNSLVTFAKSVNYTKDFYLLQIETSPYTIRKWLSDDILVQAILNLVIASVVIICGLGIGDYPLSANLVVLLVLMLYLGAYLSLFGFLIGQWFDAQTLDATSFFLMLVVMFFLIPFYKFAGQNIWIKAITTLQQLFPPYYVYQTISHAIGSSGWWASLGLLVVVSFGSGLPALYCIQRLLSKDLA</sequence>
<dbReference type="Proteomes" id="UP001056707">
    <property type="component" value="Chromosome"/>
</dbReference>
<evidence type="ECO:0008006" key="4">
    <source>
        <dbReference type="Google" id="ProtNLM"/>
    </source>
</evidence>
<organism evidence="2 3">
    <name type="scientific">Fructilactobacillus myrtifloralis</name>
    <dbReference type="NCBI Taxonomy" id="2940301"/>
    <lineage>
        <taxon>Bacteria</taxon>
        <taxon>Bacillati</taxon>
        <taxon>Bacillota</taxon>
        <taxon>Bacilli</taxon>
        <taxon>Lactobacillales</taxon>
        <taxon>Lactobacillaceae</taxon>
        <taxon>Fructilactobacillus</taxon>
    </lineage>
</organism>
<evidence type="ECO:0000313" key="3">
    <source>
        <dbReference type="Proteomes" id="UP001056707"/>
    </source>
</evidence>
<reference evidence="2" key="1">
    <citation type="submission" date="2022-05" db="EMBL/GenBank/DDBJ databases">
        <authorList>
            <person name="Oliphant S.A."/>
            <person name="Watson-Haigh N.S."/>
            <person name="Sumby K.M."/>
            <person name="Gardner J.M."/>
            <person name="Jiranek V."/>
        </authorList>
    </citation>
    <scope>NUCLEOTIDE SEQUENCE</scope>
    <source>
        <strain evidence="2">KI16_H9</strain>
    </source>
</reference>
<dbReference type="EMBL" id="CP097116">
    <property type="protein sequence ID" value="USS85341.1"/>
    <property type="molecule type" value="Genomic_DNA"/>
</dbReference>
<keyword evidence="3" id="KW-1185">Reference proteome</keyword>
<feature type="transmembrane region" description="Helical" evidence="1">
    <location>
        <begin position="46"/>
        <end position="66"/>
    </location>
</feature>
<keyword evidence="1" id="KW-0472">Membrane</keyword>
<feature type="transmembrane region" description="Helical" evidence="1">
    <location>
        <begin position="16"/>
        <end position="34"/>
    </location>
</feature>
<name>A0ABY5BQZ4_9LACO</name>
<keyword evidence="1" id="KW-1133">Transmembrane helix</keyword>
<protein>
    <recommendedName>
        <fullName evidence="4">ABC-2 type transporter domain-containing protein</fullName>
    </recommendedName>
</protein>
<keyword evidence="1" id="KW-0812">Transmembrane</keyword>
<feature type="transmembrane region" description="Helical" evidence="1">
    <location>
        <begin position="157"/>
        <end position="174"/>
    </location>
</feature>
<proteinExistence type="predicted"/>
<gene>
    <name evidence="2" type="ORF">M3M35_01365</name>
</gene>
<evidence type="ECO:0000256" key="1">
    <source>
        <dbReference type="SAM" id="Phobius"/>
    </source>
</evidence>
<feature type="transmembrane region" description="Helical" evidence="1">
    <location>
        <begin position="123"/>
        <end position="145"/>
    </location>
</feature>
<evidence type="ECO:0000313" key="2">
    <source>
        <dbReference type="EMBL" id="USS85341.1"/>
    </source>
</evidence>
<feature type="transmembrane region" description="Helical" evidence="1">
    <location>
        <begin position="95"/>
        <end position="117"/>
    </location>
</feature>